<gene>
    <name evidence="2" type="ORF">COOX1_2732</name>
</gene>
<protein>
    <submittedName>
        <fullName evidence="2">Hydrogenase maturation factor</fullName>
    </submittedName>
</protein>
<accession>A0A6F9ECW9</accession>
<evidence type="ECO:0000313" key="2">
    <source>
        <dbReference type="EMBL" id="CAB3395082.1"/>
    </source>
</evidence>
<organism evidence="2 3">
    <name type="scientific">Kyrpidia spormannii</name>
    <dbReference type="NCBI Taxonomy" id="2055160"/>
    <lineage>
        <taxon>Bacteria</taxon>
        <taxon>Bacillati</taxon>
        <taxon>Bacillota</taxon>
        <taxon>Bacilli</taxon>
        <taxon>Bacillales</taxon>
        <taxon>Alicyclobacillaceae</taxon>
        <taxon>Kyrpidia</taxon>
    </lineage>
</organism>
<evidence type="ECO:0000313" key="3">
    <source>
        <dbReference type="Proteomes" id="UP000502196"/>
    </source>
</evidence>
<comment type="similarity">
    <text evidence="1">Belongs to the HupF/HypC family.</text>
</comment>
<dbReference type="SUPFAM" id="SSF159127">
    <property type="entry name" value="HupF/HypC-like"/>
    <property type="match status" value="1"/>
</dbReference>
<dbReference type="Gene3D" id="2.30.30.140">
    <property type="match status" value="1"/>
</dbReference>
<dbReference type="AlphaFoldDB" id="A0A6F9ECW9"/>
<dbReference type="RefSeq" id="WP_170086190.1">
    <property type="nucleotide sequence ID" value="NZ_CP047971.1"/>
</dbReference>
<reference evidence="2 3" key="1">
    <citation type="submission" date="2020-04" db="EMBL/GenBank/DDBJ databases">
        <authorList>
            <person name="Hogendoorn C."/>
        </authorList>
    </citation>
    <scope>NUCLEOTIDE SEQUENCE [LARGE SCALE GENOMIC DNA]</scope>
    <source>
        <strain evidence="2">COOX1</strain>
    </source>
</reference>
<dbReference type="EMBL" id="LR792683">
    <property type="protein sequence ID" value="CAB3395082.1"/>
    <property type="molecule type" value="Genomic_DNA"/>
</dbReference>
<evidence type="ECO:0000256" key="1">
    <source>
        <dbReference type="ARBA" id="ARBA00006018"/>
    </source>
</evidence>
<proteinExistence type="inferred from homology"/>
<sequence>MKPFPSPEWKRFGNATLAEDGCSVCGDVSVPVQVLEVRGNEAVVEDRMGQRAAVAVDFVPDVRVGEILLVHLGVAIGRALEVRVEP</sequence>
<dbReference type="Proteomes" id="UP000502196">
    <property type="component" value="Chromosome"/>
</dbReference>
<name>A0A6F9ECW9_9BACL</name>
<dbReference type="InterPro" id="IPR001109">
    <property type="entry name" value="Hydrogenase_HupF/HypC"/>
</dbReference>
<dbReference type="Pfam" id="PF01455">
    <property type="entry name" value="HupF_HypC"/>
    <property type="match status" value="1"/>
</dbReference>